<comment type="similarity">
    <text evidence="3">Belongs to the methyltransferase superfamily. RsmD family.</text>
</comment>
<organism evidence="4 5">
    <name type="scientific">Tamilnaduibacter salinus</name>
    <dbReference type="NCBI Taxonomy" id="1484056"/>
    <lineage>
        <taxon>Bacteria</taxon>
        <taxon>Pseudomonadati</taxon>
        <taxon>Pseudomonadota</taxon>
        <taxon>Gammaproteobacteria</taxon>
        <taxon>Pseudomonadales</taxon>
        <taxon>Marinobacteraceae</taxon>
        <taxon>Tamilnaduibacter</taxon>
    </lineage>
</organism>
<accession>A0A2U1CYS1</accession>
<dbReference type="NCBIfam" id="TIGR00095">
    <property type="entry name" value="16S rRNA (guanine(966)-N(2))-methyltransferase RsmD"/>
    <property type="match status" value="1"/>
</dbReference>
<dbReference type="RefSeq" id="WP_116918812.1">
    <property type="nucleotide sequence ID" value="NZ_QEKQ01000003.1"/>
</dbReference>
<dbReference type="EC" id="2.1.1.171" evidence="3"/>
<keyword evidence="3" id="KW-0698">rRNA processing</keyword>
<dbReference type="OrthoDB" id="9803017at2"/>
<dbReference type="Proteomes" id="UP000245887">
    <property type="component" value="Unassembled WGS sequence"/>
</dbReference>
<evidence type="ECO:0000313" key="4">
    <source>
        <dbReference type="EMBL" id="PVY77642.1"/>
    </source>
</evidence>
<evidence type="ECO:0000256" key="3">
    <source>
        <dbReference type="PIRNR" id="PIRNR004553"/>
    </source>
</evidence>
<dbReference type="PANTHER" id="PTHR43542:SF1">
    <property type="entry name" value="METHYLTRANSFERASE"/>
    <property type="match status" value="1"/>
</dbReference>
<gene>
    <name evidence="4" type="ORF">C8D92_103329</name>
</gene>
<comment type="catalytic activity">
    <reaction evidence="3">
        <text>guanosine(966) in 16S rRNA + S-adenosyl-L-methionine = N(2)-methylguanosine(966) in 16S rRNA + S-adenosyl-L-homocysteine + H(+)</text>
        <dbReference type="Rhea" id="RHEA:23548"/>
        <dbReference type="Rhea" id="RHEA-COMP:10211"/>
        <dbReference type="Rhea" id="RHEA-COMP:10212"/>
        <dbReference type="ChEBI" id="CHEBI:15378"/>
        <dbReference type="ChEBI" id="CHEBI:57856"/>
        <dbReference type="ChEBI" id="CHEBI:59789"/>
        <dbReference type="ChEBI" id="CHEBI:74269"/>
        <dbReference type="ChEBI" id="CHEBI:74481"/>
        <dbReference type="EC" id="2.1.1.171"/>
    </reaction>
</comment>
<keyword evidence="2 3" id="KW-0808">Transferase</keyword>
<evidence type="ECO:0000256" key="1">
    <source>
        <dbReference type="ARBA" id="ARBA00022603"/>
    </source>
</evidence>
<keyword evidence="1 3" id="KW-0489">Methyltransferase</keyword>
<comment type="function">
    <text evidence="3">Specifically methylates the guanine in position 966 of 16S rRNA in the assembled 30S particle.</text>
</comment>
<name>A0A2U1CYS1_9GAMM</name>
<protein>
    <recommendedName>
        <fullName evidence="3">Ribosomal RNA small subunit methyltransferase D</fullName>
        <ecNumber evidence="3">2.1.1.171</ecNumber>
    </recommendedName>
</protein>
<dbReference type="CDD" id="cd02440">
    <property type="entry name" value="AdoMet_MTases"/>
    <property type="match status" value="1"/>
</dbReference>
<dbReference type="EMBL" id="QEKQ01000003">
    <property type="protein sequence ID" value="PVY77642.1"/>
    <property type="molecule type" value="Genomic_DNA"/>
</dbReference>
<dbReference type="GO" id="GO:0052913">
    <property type="term" value="F:16S rRNA (guanine(966)-N(2))-methyltransferase activity"/>
    <property type="evidence" value="ECO:0007669"/>
    <property type="project" value="UniProtKB-EC"/>
</dbReference>
<dbReference type="InterPro" id="IPR004398">
    <property type="entry name" value="RNA_MeTrfase_RsmD"/>
</dbReference>
<dbReference type="AlphaFoldDB" id="A0A2U1CYS1"/>
<dbReference type="InterPro" id="IPR029063">
    <property type="entry name" value="SAM-dependent_MTases_sf"/>
</dbReference>
<dbReference type="SUPFAM" id="SSF53335">
    <property type="entry name" value="S-adenosyl-L-methionine-dependent methyltransferases"/>
    <property type="match status" value="1"/>
</dbReference>
<dbReference type="PIRSF" id="PIRSF004553">
    <property type="entry name" value="CHP00095"/>
    <property type="match status" value="1"/>
</dbReference>
<keyword evidence="3" id="KW-0949">S-adenosyl-L-methionine</keyword>
<proteinExistence type="inferred from homology"/>
<sequence length="209" mass="23385">MARKRSRGNGSRRPEQGELRLIGGDWRRRVLTFPAVDDVRPTPARVRETLFNWVMPMLPGARCLDLFAGSGVLGLEALSREAASVTFVDQSRPLCRALSDNLQTLGTDRGEVVQADVRRFLAQATTRAMDLIMLDPPFRQDWPEQLIPLLAQNGWAAPGTLVYLEREKEQSLPALPVGWTPHREKTAGQVRYVLIRVECRDGGNQARSA</sequence>
<dbReference type="Gene3D" id="3.40.50.150">
    <property type="entry name" value="Vaccinia Virus protein VP39"/>
    <property type="match status" value="1"/>
</dbReference>
<evidence type="ECO:0000313" key="5">
    <source>
        <dbReference type="Proteomes" id="UP000245887"/>
    </source>
</evidence>
<dbReference type="PANTHER" id="PTHR43542">
    <property type="entry name" value="METHYLTRANSFERASE"/>
    <property type="match status" value="1"/>
</dbReference>
<reference evidence="4 5" key="1">
    <citation type="submission" date="2018-04" db="EMBL/GenBank/DDBJ databases">
        <title>Genomic Encyclopedia of Type Strains, Phase IV (KMG-IV): sequencing the most valuable type-strain genomes for metagenomic binning, comparative biology and taxonomic classification.</title>
        <authorList>
            <person name="Goeker M."/>
        </authorList>
    </citation>
    <scope>NUCLEOTIDE SEQUENCE [LARGE SCALE GENOMIC DNA]</scope>
    <source>
        <strain evidence="4 5">DSM 28688</strain>
    </source>
</reference>
<dbReference type="Pfam" id="PF03602">
    <property type="entry name" value="Cons_hypoth95"/>
    <property type="match status" value="1"/>
</dbReference>
<evidence type="ECO:0000256" key="2">
    <source>
        <dbReference type="ARBA" id="ARBA00022679"/>
    </source>
</evidence>
<comment type="caution">
    <text evidence="4">The sequence shown here is derived from an EMBL/GenBank/DDBJ whole genome shotgun (WGS) entry which is preliminary data.</text>
</comment>